<dbReference type="InterPro" id="IPR032675">
    <property type="entry name" value="LRR_dom_sf"/>
</dbReference>
<evidence type="ECO:0000313" key="1">
    <source>
        <dbReference type="EMBL" id="KAL0569911.1"/>
    </source>
</evidence>
<dbReference type="SUPFAM" id="SSF52047">
    <property type="entry name" value="RNI-like"/>
    <property type="match status" value="1"/>
</dbReference>
<dbReference type="Gene3D" id="3.80.10.10">
    <property type="entry name" value="Ribonuclease Inhibitor"/>
    <property type="match status" value="1"/>
</dbReference>
<comment type="caution">
    <text evidence="1">The sequence shown here is derived from an EMBL/GenBank/DDBJ whole genome shotgun (WGS) entry which is preliminary data.</text>
</comment>
<name>A0ABR3F3U8_9AGAR</name>
<gene>
    <name evidence="1" type="ORF">V5O48_012057</name>
</gene>
<accession>A0ABR3F3U8</accession>
<proteinExistence type="predicted"/>
<protein>
    <submittedName>
        <fullName evidence="1">Uncharacterized protein</fullName>
    </submittedName>
</protein>
<dbReference type="Proteomes" id="UP001465976">
    <property type="component" value="Unassembled WGS sequence"/>
</dbReference>
<reference evidence="1 2" key="1">
    <citation type="submission" date="2024-02" db="EMBL/GenBank/DDBJ databases">
        <title>A draft genome for the cacao thread blight pathogen Marasmius crinis-equi.</title>
        <authorList>
            <person name="Cohen S.P."/>
            <person name="Baruah I.K."/>
            <person name="Amoako-Attah I."/>
            <person name="Bukari Y."/>
            <person name="Meinhardt L.W."/>
            <person name="Bailey B.A."/>
        </authorList>
    </citation>
    <scope>NUCLEOTIDE SEQUENCE [LARGE SCALE GENOMIC DNA]</scope>
    <source>
        <strain evidence="1 2">GH-76</strain>
    </source>
</reference>
<sequence length="427" mass="46973">MCIGAQEMPNPDAGSSSSLLISLSSSELSTIDTALSEFSELLAEYAHRLRRVHIHDFARSTNSVIWRALAGLGTDGLPLLEWADLRGGLLQHGTPTPLANLLAGAPQLRSLHIGLGFTDRLGPVWDLGLQWMSITDLQIDSYDTEPNPLSTINKIATSCPALSSLSLYFSMMEYVASRHKNPSSVPIQFTHLRSLDIRARSYISEGDASLSQHLSMFSALKTPALKQLNVDAYPSFSEKDFSYVGPTMPFHSMILQSGCQIERLEINHFLLGNLEALYRSLDLLPSLASLKIINHHEWCGYMPEIGDATPHMVSLLRVLSSPAKPGYPDIEELTLEMCAVEYAEGIFTSAAALPKLKRLSVEFGTTNGTVESTMRALESDRMRKAVSDLRDGKNVQVICKWQASRSRTIETYDIAYAGISGGEYGFI</sequence>
<keyword evidence="2" id="KW-1185">Reference proteome</keyword>
<organism evidence="1 2">
    <name type="scientific">Marasmius crinis-equi</name>
    <dbReference type="NCBI Taxonomy" id="585013"/>
    <lineage>
        <taxon>Eukaryota</taxon>
        <taxon>Fungi</taxon>
        <taxon>Dikarya</taxon>
        <taxon>Basidiomycota</taxon>
        <taxon>Agaricomycotina</taxon>
        <taxon>Agaricomycetes</taxon>
        <taxon>Agaricomycetidae</taxon>
        <taxon>Agaricales</taxon>
        <taxon>Marasmiineae</taxon>
        <taxon>Marasmiaceae</taxon>
        <taxon>Marasmius</taxon>
    </lineage>
</organism>
<dbReference type="EMBL" id="JBAHYK010001029">
    <property type="protein sequence ID" value="KAL0569911.1"/>
    <property type="molecule type" value="Genomic_DNA"/>
</dbReference>
<evidence type="ECO:0000313" key="2">
    <source>
        <dbReference type="Proteomes" id="UP001465976"/>
    </source>
</evidence>